<comment type="caution">
    <text evidence="3">The sequence shown here is derived from an EMBL/GenBank/DDBJ whole genome shotgun (WGS) entry which is preliminary data.</text>
</comment>
<protein>
    <recommendedName>
        <fullName evidence="2">Berberine/berberine-like domain-containing protein</fullName>
    </recommendedName>
</protein>
<gene>
    <name evidence="3" type="ORF">F53441_13308</name>
</gene>
<name>A0A8H4JSE5_9HYPO</name>
<reference evidence="3" key="1">
    <citation type="submission" date="2020-01" db="EMBL/GenBank/DDBJ databases">
        <title>Identification and distribution of gene clusters putatively required for synthesis of sphingolipid metabolism inhibitors in phylogenetically diverse species of the filamentous fungus Fusarium.</title>
        <authorList>
            <person name="Kim H.-S."/>
            <person name="Busman M."/>
            <person name="Brown D.W."/>
            <person name="Divon H."/>
            <person name="Uhlig S."/>
            <person name="Proctor R.H."/>
        </authorList>
    </citation>
    <scope>NUCLEOTIDE SEQUENCE</scope>
    <source>
        <strain evidence="3">NRRL 53441</strain>
    </source>
</reference>
<dbReference type="OrthoDB" id="407275at2759"/>
<dbReference type="InterPro" id="IPR016169">
    <property type="entry name" value="FAD-bd_PCMH_sub2"/>
</dbReference>
<evidence type="ECO:0000313" key="4">
    <source>
        <dbReference type="Proteomes" id="UP000605986"/>
    </source>
</evidence>
<feature type="domain" description="Berberine/berberine-like" evidence="2">
    <location>
        <begin position="130"/>
        <end position="174"/>
    </location>
</feature>
<dbReference type="InterPro" id="IPR012951">
    <property type="entry name" value="BBE"/>
</dbReference>
<dbReference type="Gene3D" id="3.40.462.20">
    <property type="match status" value="1"/>
</dbReference>
<evidence type="ECO:0000256" key="1">
    <source>
        <dbReference type="SAM" id="MobiDB-lite"/>
    </source>
</evidence>
<dbReference type="AlphaFoldDB" id="A0A8H4JSE5"/>
<sequence>MIRFYEAGWNDETTIDSSWMYDLKDGDQNPSVRFLVYYNGLEKDFDKEIEDPLKNDDLFDGNEGNMKVSWIHAGGMSINGDSAYPWRGCTYHTYIQLEWKEKWLERSMRDFLQAFNKELRECSMNGLGLYVKFPDEALDDKTHERAYYDKNQQRLREIKTIWDKDDAFGWPYGVQPVGGRKQSPAAEPKTGTTAEASQDPPYPGFLSAKDLTDRSAKTYWSTYNPTSVESTLGETVAS</sequence>
<keyword evidence="4" id="KW-1185">Reference proteome</keyword>
<dbReference type="GO" id="GO:0050660">
    <property type="term" value="F:flavin adenine dinucleotide binding"/>
    <property type="evidence" value="ECO:0007669"/>
    <property type="project" value="InterPro"/>
</dbReference>
<proteinExistence type="predicted"/>
<dbReference type="Proteomes" id="UP000605986">
    <property type="component" value="Unassembled WGS sequence"/>
</dbReference>
<evidence type="ECO:0000313" key="3">
    <source>
        <dbReference type="EMBL" id="KAF4436164.1"/>
    </source>
</evidence>
<dbReference type="EMBL" id="JAADJG010000815">
    <property type="protein sequence ID" value="KAF4436164.1"/>
    <property type="molecule type" value="Genomic_DNA"/>
</dbReference>
<dbReference type="Gene3D" id="3.30.465.10">
    <property type="match status" value="1"/>
</dbReference>
<feature type="region of interest" description="Disordered" evidence="1">
    <location>
        <begin position="176"/>
        <end position="208"/>
    </location>
</feature>
<evidence type="ECO:0000259" key="2">
    <source>
        <dbReference type="Pfam" id="PF08031"/>
    </source>
</evidence>
<dbReference type="GO" id="GO:0016491">
    <property type="term" value="F:oxidoreductase activity"/>
    <property type="evidence" value="ECO:0007669"/>
    <property type="project" value="InterPro"/>
</dbReference>
<accession>A0A8H4JSE5</accession>
<dbReference type="Pfam" id="PF08031">
    <property type="entry name" value="BBE"/>
    <property type="match status" value="1"/>
</dbReference>
<organism evidence="3 4">
    <name type="scientific">Fusarium austroafricanum</name>
    <dbReference type="NCBI Taxonomy" id="2364996"/>
    <lineage>
        <taxon>Eukaryota</taxon>
        <taxon>Fungi</taxon>
        <taxon>Dikarya</taxon>
        <taxon>Ascomycota</taxon>
        <taxon>Pezizomycotina</taxon>
        <taxon>Sordariomycetes</taxon>
        <taxon>Hypocreomycetidae</taxon>
        <taxon>Hypocreales</taxon>
        <taxon>Nectriaceae</taxon>
        <taxon>Fusarium</taxon>
        <taxon>Fusarium concolor species complex</taxon>
    </lineage>
</organism>